<evidence type="ECO:0000313" key="10">
    <source>
        <dbReference type="Proteomes" id="UP000042527"/>
    </source>
</evidence>
<accession>A0A0B7H0S9</accession>
<organism evidence="8 10">
    <name type="scientific">Treponema phagedenis</name>
    <dbReference type="NCBI Taxonomy" id="162"/>
    <lineage>
        <taxon>Bacteria</taxon>
        <taxon>Pseudomonadati</taxon>
        <taxon>Spirochaetota</taxon>
        <taxon>Spirochaetia</taxon>
        <taxon>Spirochaetales</taxon>
        <taxon>Treponemataceae</taxon>
        <taxon>Treponema</taxon>
    </lineage>
</organism>
<dbReference type="EMBL" id="CP042817">
    <property type="protein sequence ID" value="QEJ97036.1"/>
    <property type="molecule type" value="Genomic_DNA"/>
</dbReference>
<dbReference type="EMBL" id="CDNC01000045">
    <property type="protein sequence ID" value="CEM62865.1"/>
    <property type="molecule type" value="Genomic_DNA"/>
</dbReference>
<dbReference type="OrthoDB" id="21094at2"/>
<evidence type="ECO:0000256" key="3">
    <source>
        <dbReference type="ARBA" id="ARBA00022475"/>
    </source>
</evidence>
<feature type="transmembrane region" description="Helical" evidence="7">
    <location>
        <begin position="104"/>
        <end position="128"/>
    </location>
</feature>
<evidence type="ECO:0000256" key="7">
    <source>
        <dbReference type="RuleBase" id="RU362048"/>
    </source>
</evidence>
<feature type="transmembrane region" description="Helical" evidence="7">
    <location>
        <begin position="134"/>
        <end position="157"/>
    </location>
</feature>
<reference evidence="10" key="1">
    <citation type="submission" date="2015-01" db="EMBL/GenBank/DDBJ databases">
        <authorList>
            <person name="Manzoor Shahid"/>
            <person name="Zubair Saima"/>
        </authorList>
    </citation>
    <scope>NUCLEOTIDE SEQUENCE [LARGE SCALE GENOMIC DNA]</scope>
    <source>
        <strain evidence="10">V1</strain>
    </source>
</reference>
<protein>
    <recommendedName>
        <fullName evidence="7">UPF0056 membrane protein</fullName>
    </recommendedName>
</protein>
<comment type="similarity">
    <text evidence="2 7">Belongs to the UPF0056 (MarC) family.</text>
</comment>
<sequence length="205" mass="22901">MTVWMQIWSTAVILIFVIDPIGNIPVLLSVLRSTPRERHSKIILREMLVGLILMILFLFFGRAFLMLFHLETDAIRIAGGVIFFVIGIRMIFPDHNAPLYAIDGEPFIVPIAIPLTAGPSVLATLVVMTESGSISRLMLFISLVVAWFISCAILLSAPYLYKLLKERGISALERLMGMLLLMLSVQMFIEGIRSILIPVLSNFTP</sequence>
<evidence type="ECO:0000256" key="1">
    <source>
        <dbReference type="ARBA" id="ARBA00004651"/>
    </source>
</evidence>
<feature type="transmembrane region" description="Helical" evidence="7">
    <location>
        <begin position="178"/>
        <end position="200"/>
    </location>
</feature>
<keyword evidence="5 7" id="KW-1133">Transmembrane helix</keyword>
<keyword evidence="3" id="KW-1003">Cell membrane</keyword>
<evidence type="ECO:0000256" key="5">
    <source>
        <dbReference type="ARBA" id="ARBA00022989"/>
    </source>
</evidence>
<dbReference type="RefSeq" id="WP_024752908.1">
    <property type="nucleotide sequence ID" value="NZ_CP031394.1"/>
</dbReference>
<reference evidence="8" key="2">
    <citation type="submission" date="2015-01" db="EMBL/GenBank/DDBJ databases">
        <authorList>
            <person name="Xiang T."/>
            <person name="Song Y."/>
            <person name="Huang L."/>
            <person name="Wang B."/>
            <person name="Wu P."/>
        </authorList>
    </citation>
    <scope>NUCLEOTIDE SEQUENCE [LARGE SCALE GENOMIC DNA]</scope>
    <source>
        <strain evidence="8">V1</strain>
    </source>
</reference>
<keyword evidence="4 7" id="KW-0812">Transmembrane</keyword>
<dbReference type="InterPro" id="IPR002771">
    <property type="entry name" value="Multi_antbiot-R_MarC"/>
</dbReference>
<dbReference type="GO" id="GO:0005886">
    <property type="term" value="C:plasma membrane"/>
    <property type="evidence" value="ECO:0007669"/>
    <property type="project" value="UniProtKB-SubCell"/>
</dbReference>
<keyword evidence="6 7" id="KW-0472">Membrane</keyword>
<evidence type="ECO:0000313" key="11">
    <source>
        <dbReference type="Proteomes" id="UP000323594"/>
    </source>
</evidence>
<evidence type="ECO:0000256" key="6">
    <source>
        <dbReference type="ARBA" id="ARBA00023136"/>
    </source>
</evidence>
<reference evidence="9 11" key="3">
    <citation type="submission" date="2019-08" db="EMBL/GenBank/DDBJ databases">
        <authorList>
            <person name="Kuhnert P."/>
        </authorList>
    </citation>
    <scope>NUCLEOTIDE SEQUENCE [LARGE SCALE GENOMIC DNA]</scope>
    <source>
        <strain evidence="9 11">B36.5</strain>
    </source>
</reference>
<keyword evidence="10" id="KW-1185">Reference proteome</keyword>
<comment type="subcellular location">
    <subcellularLocation>
        <location evidence="1 7">Cell membrane</location>
        <topology evidence="1 7">Multi-pass membrane protein</topology>
    </subcellularLocation>
</comment>
<feature type="transmembrane region" description="Helical" evidence="7">
    <location>
        <begin position="48"/>
        <end position="68"/>
    </location>
</feature>
<gene>
    <name evidence="9" type="ORF">FUT82_02905</name>
    <name evidence="8" type="ORF">TPHV1_50125</name>
</gene>
<feature type="transmembrane region" description="Helical" evidence="7">
    <location>
        <begin position="74"/>
        <end position="92"/>
    </location>
</feature>
<dbReference type="AlphaFoldDB" id="A0A0B7H0S9"/>
<evidence type="ECO:0000256" key="2">
    <source>
        <dbReference type="ARBA" id="ARBA00009784"/>
    </source>
</evidence>
<evidence type="ECO:0000256" key="4">
    <source>
        <dbReference type="ARBA" id="ARBA00022692"/>
    </source>
</evidence>
<dbReference type="NCBIfam" id="TIGR00427">
    <property type="entry name" value="NAAT family transporter"/>
    <property type="match status" value="1"/>
</dbReference>
<dbReference type="Proteomes" id="UP000042527">
    <property type="component" value="Unassembled WGS sequence"/>
</dbReference>
<dbReference type="PANTHER" id="PTHR33508:SF10">
    <property type="entry name" value="UPF0056 INNER MEMBRANE PROTEIN YHGN"/>
    <property type="match status" value="1"/>
</dbReference>
<dbReference type="Pfam" id="PF01914">
    <property type="entry name" value="MarC"/>
    <property type="match status" value="1"/>
</dbReference>
<name>A0A0B7H0S9_TREPH</name>
<dbReference type="Proteomes" id="UP000323594">
    <property type="component" value="Chromosome"/>
</dbReference>
<feature type="transmembrane region" description="Helical" evidence="7">
    <location>
        <begin position="6"/>
        <end position="28"/>
    </location>
</feature>
<evidence type="ECO:0000313" key="9">
    <source>
        <dbReference type="EMBL" id="QEJ97036.1"/>
    </source>
</evidence>
<proteinExistence type="inferred from homology"/>
<evidence type="ECO:0000313" key="8">
    <source>
        <dbReference type="EMBL" id="CEM62865.1"/>
    </source>
</evidence>
<dbReference type="PANTHER" id="PTHR33508">
    <property type="entry name" value="UPF0056 MEMBRANE PROTEIN YHCE"/>
    <property type="match status" value="1"/>
</dbReference>